<dbReference type="Pfam" id="PF14432">
    <property type="entry name" value="DYW_deaminase"/>
    <property type="match status" value="1"/>
</dbReference>
<evidence type="ECO:0000256" key="2">
    <source>
        <dbReference type="ARBA" id="ARBA00022737"/>
    </source>
</evidence>
<keyword evidence="2" id="KW-0677">Repeat</keyword>
<dbReference type="FunFam" id="1.25.40.10:FF:000277">
    <property type="entry name" value="Pentatricopeptide repeat-containing protein, mitochondrial"/>
    <property type="match status" value="1"/>
</dbReference>
<dbReference type="GO" id="GO:0016556">
    <property type="term" value="P:mRNA modification"/>
    <property type="evidence" value="ECO:0007669"/>
    <property type="project" value="UniProtKB-ARBA"/>
</dbReference>
<dbReference type="AlphaFoldDB" id="A0AAP0S8E1"/>
<dbReference type="Pfam" id="PF20431">
    <property type="entry name" value="E_motif"/>
    <property type="match status" value="1"/>
</dbReference>
<dbReference type="NCBIfam" id="TIGR00756">
    <property type="entry name" value="PPR"/>
    <property type="match status" value="4"/>
</dbReference>
<sequence length="724" mass="81567">MKFPGKRLFLENSSPLPLIESCKSIKQALQVHSQIIVNGLHRHIFSMSRLISFFALSGSKDGLNHSRLLFSQIDCPNLFIWNTMIRGYSRSDSPQEALVLYMSMIAEGVESPNNFTFPFLLNSCARLSSLEPGHEIHCHIIKNGYQSDLFIRNSLIHLYSVFGDLSHARVVFDGSFVRDLVSYNTMISGYAQDLPRAALCLFREMLDMDIQPDEFTFVALFSACSVLTDPQIGKQIHNLLYKNLSSIDSNILLKSAIIDMYAKCGLMKMAEQVFSAIRNSKSTAAWSSMVLGYARCGEIEIARHLFNKMAERDVVSWTAMISGYSQTGQYSEALELFVEMEDQGIKPDEVTMVAVLSACARLGALEFGKRIHHQYIENGSFDQNIILTTAIINMYAKCGSIDAALKIFHGIQENRKTSFLFNSIISGLAQHGLGETAIRFFREMVSAGVKLDEGSFVAVLCACSHSGLVEEGKKLFESMFDVYGIRPQMEHYGCMVDLLGRDGRLEDAYDLIQKMPFEANSVIWRALLGACRIHGNVKMGEIASQKLLEVEPDHGAHYVLLSNMLANSDQWDEAKRVRKLMEDRHIQKPPGWSYIELNGTIHQFLASNKSHPQAKEIELMHKEMAVQLKSVGYVPNTAQVVFDIDEEEKGTVVSYHSERLALAFGLVNCSPKDVIRIVKNLRICGDCHSVFKLLSEIYEREIVVRDTIRFHHFKTGSCSCLDFW</sequence>
<dbReference type="Gene3D" id="1.25.40.10">
    <property type="entry name" value="Tetratricopeptide repeat domain"/>
    <property type="match status" value="3"/>
</dbReference>
<reference evidence="6 7" key="1">
    <citation type="journal article" date="2024" name="Plant J.">
        <title>Genome sequences and population genomics reveal climatic adaptation and genomic divergence between two closely related sweetgum species.</title>
        <authorList>
            <person name="Xu W.Q."/>
            <person name="Ren C.Q."/>
            <person name="Zhang X.Y."/>
            <person name="Comes H.P."/>
            <person name="Liu X.H."/>
            <person name="Li Y.G."/>
            <person name="Kettle C.J."/>
            <person name="Jalonen R."/>
            <person name="Gaisberger H."/>
            <person name="Ma Y.Z."/>
            <person name="Qiu Y.X."/>
        </authorList>
    </citation>
    <scope>NUCLEOTIDE SEQUENCE [LARGE SCALE GENOMIC DNA]</scope>
    <source>
        <strain evidence="6">Hangzhou</strain>
    </source>
</reference>
<dbReference type="PANTHER" id="PTHR47926">
    <property type="entry name" value="PENTATRICOPEPTIDE REPEAT-CONTAINING PROTEIN"/>
    <property type="match status" value="1"/>
</dbReference>
<comment type="similarity">
    <text evidence="1">Belongs to the PPR family. PCMP-H subfamily.</text>
</comment>
<name>A0AAP0S8E1_LIQFO</name>
<dbReference type="GO" id="GO:0003723">
    <property type="term" value="F:RNA binding"/>
    <property type="evidence" value="ECO:0007669"/>
    <property type="project" value="InterPro"/>
</dbReference>
<feature type="repeat" description="PPR" evidence="4">
    <location>
        <begin position="417"/>
        <end position="451"/>
    </location>
</feature>
<evidence type="ECO:0000256" key="3">
    <source>
        <dbReference type="ARBA" id="ARBA00061659"/>
    </source>
</evidence>
<dbReference type="SUPFAM" id="SSF48452">
    <property type="entry name" value="TPR-like"/>
    <property type="match status" value="1"/>
</dbReference>
<dbReference type="InterPro" id="IPR011990">
    <property type="entry name" value="TPR-like_helical_dom_sf"/>
</dbReference>
<dbReference type="GO" id="GO:0005737">
    <property type="term" value="C:cytoplasm"/>
    <property type="evidence" value="ECO:0007669"/>
    <property type="project" value="UniProtKB-ARBA"/>
</dbReference>
<dbReference type="GO" id="GO:0008270">
    <property type="term" value="F:zinc ion binding"/>
    <property type="evidence" value="ECO:0007669"/>
    <property type="project" value="InterPro"/>
</dbReference>
<protein>
    <recommendedName>
        <fullName evidence="5">DYW domain-containing protein</fullName>
    </recommendedName>
</protein>
<dbReference type="EMBL" id="JBBPBK010000001">
    <property type="protein sequence ID" value="KAK9292377.1"/>
    <property type="molecule type" value="Genomic_DNA"/>
</dbReference>
<feature type="repeat" description="PPR" evidence="4">
    <location>
        <begin position="77"/>
        <end position="111"/>
    </location>
</feature>
<proteinExistence type="inferred from homology"/>
<evidence type="ECO:0000313" key="6">
    <source>
        <dbReference type="EMBL" id="KAK9292377.1"/>
    </source>
</evidence>
<evidence type="ECO:0000259" key="5">
    <source>
        <dbReference type="Pfam" id="PF14432"/>
    </source>
</evidence>
<dbReference type="Proteomes" id="UP001415857">
    <property type="component" value="Unassembled WGS sequence"/>
</dbReference>
<evidence type="ECO:0000256" key="1">
    <source>
        <dbReference type="ARBA" id="ARBA00006643"/>
    </source>
</evidence>
<evidence type="ECO:0000313" key="7">
    <source>
        <dbReference type="Proteomes" id="UP001415857"/>
    </source>
</evidence>
<keyword evidence="7" id="KW-1185">Reference proteome</keyword>
<dbReference type="Pfam" id="PF01535">
    <property type="entry name" value="PPR"/>
    <property type="match status" value="3"/>
</dbReference>
<comment type="caution">
    <text evidence="6">The sequence shown here is derived from an EMBL/GenBank/DDBJ whole genome shotgun (WGS) entry which is preliminary data.</text>
</comment>
<accession>A0AAP0S8E1</accession>
<feature type="repeat" description="PPR" evidence="4">
    <location>
        <begin position="313"/>
        <end position="347"/>
    </location>
</feature>
<dbReference type="InterPro" id="IPR046848">
    <property type="entry name" value="E_motif"/>
</dbReference>
<dbReference type="Pfam" id="PF13041">
    <property type="entry name" value="PPR_2"/>
    <property type="match status" value="4"/>
</dbReference>
<dbReference type="InterPro" id="IPR046960">
    <property type="entry name" value="PPR_At4g14850-like_plant"/>
</dbReference>
<dbReference type="InterPro" id="IPR002885">
    <property type="entry name" value="PPR_rpt"/>
</dbReference>
<comment type="similarity">
    <text evidence="3">Belongs to the PPR family. PCMP-E subfamily.</text>
</comment>
<gene>
    <name evidence="6" type="ORF">L1049_020344</name>
</gene>
<feature type="repeat" description="PPR" evidence="4">
    <location>
        <begin position="179"/>
        <end position="212"/>
    </location>
</feature>
<dbReference type="InterPro" id="IPR032867">
    <property type="entry name" value="DYW_dom"/>
</dbReference>
<dbReference type="PROSITE" id="PS51375">
    <property type="entry name" value="PPR"/>
    <property type="match status" value="5"/>
</dbReference>
<dbReference type="FunFam" id="1.25.40.10:FF:000348">
    <property type="entry name" value="Pentatricopeptide repeat-containing protein chloroplastic"/>
    <property type="match status" value="1"/>
</dbReference>
<dbReference type="FunFam" id="1.25.40.10:FF:000470">
    <property type="entry name" value="Pentatricopeptide repeat-containing protein At5g66520"/>
    <property type="match status" value="1"/>
</dbReference>
<organism evidence="6 7">
    <name type="scientific">Liquidambar formosana</name>
    <name type="common">Formosan gum</name>
    <dbReference type="NCBI Taxonomy" id="63359"/>
    <lineage>
        <taxon>Eukaryota</taxon>
        <taxon>Viridiplantae</taxon>
        <taxon>Streptophyta</taxon>
        <taxon>Embryophyta</taxon>
        <taxon>Tracheophyta</taxon>
        <taxon>Spermatophyta</taxon>
        <taxon>Magnoliopsida</taxon>
        <taxon>eudicotyledons</taxon>
        <taxon>Gunneridae</taxon>
        <taxon>Pentapetalae</taxon>
        <taxon>Saxifragales</taxon>
        <taxon>Altingiaceae</taxon>
        <taxon>Liquidambar</taxon>
    </lineage>
</organism>
<feature type="repeat" description="PPR" evidence="4">
    <location>
        <begin position="282"/>
        <end position="312"/>
    </location>
</feature>
<evidence type="ECO:0000256" key="4">
    <source>
        <dbReference type="PROSITE-ProRule" id="PRU00708"/>
    </source>
</evidence>
<feature type="domain" description="DYW" evidence="5">
    <location>
        <begin position="632"/>
        <end position="724"/>
    </location>
</feature>